<gene>
    <name evidence="4" type="ORF">N0F65_010500</name>
</gene>
<dbReference type="InterPro" id="IPR036427">
    <property type="entry name" value="Bromodomain-like_sf"/>
</dbReference>
<dbReference type="PRINTS" id="PR00503">
    <property type="entry name" value="BROMODOMAIN"/>
</dbReference>
<dbReference type="PROSITE" id="PS00633">
    <property type="entry name" value="BROMODOMAIN_1"/>
    <property type="match status" value="1"/>
</dbReference>
<evidence type="ECO:0000313" key="4">
    <source>
        <dbReference type="EMBL" id="DBA02675.1"/>
    </source>
</evidence>
<dbReference type="EMBL" id="DAKRPA010000028">
    <property type="protein sequence ID" value="DBA02675.1"/>
    <property type="molecule type" value="Genomic_DNA"/>
</dbReference>
<dbReference type="Proteomes" id="UP001146120">
    <property type="component" value="Unassembled WGS sequence"/>
</dbReference>
<evidence type="ECO:0000256" key="1">
    <source>
        <dbReference type="ARBA" id="ARBA00023117"/>
    </source>
</evidence>
<dbReference type="PANTHER" id="PTHR45926">
    <property type="entry name" value="OSJNBA0053K19.4 PROTEIN"/>
    <property type="match status" value="1"/>
</dbReference>
<keyword evidence="5" id="KW-1185">Reference proteome</keyword>
<comment type="caution">
    <text evidence="4">The sequence shown here is derived from an EMBL/GenBank/DDBJ whole genome shotgun (WGS) entry which is preliminary data.</text>
</comment>
<organism evidence="4 5">
    <name type="scientific">Lagenidium giganteum</name>
    <dbReference type="NCBI Taxonomy" id="4803"/>
    <lineage>
        <taxon>Eukaryota</taxon>
        <taxon>Sar</taxon>
        <taxon>Stramenopiles</taxon>
        <taxon>Oomycota</taxon>
        <taxon>Peronosporomycetes</taxon>
        <taxon>Pythiales</taxon>
        <taxon>Pythiaceae</taxon>
    </lineage>
</organism>
<dbReference type="Gene3D" id="1.20.920.10">
    <property type="entry name" value="Bromodomain-like"/>
    <property type="match status" value="1"/>
</dbReference>
<feature type="domain" description="Bromo" evidence="3">
    <location>
        <begin position="24"/>
        <end position="96"/>
    </location>
</feature>
<dbReference type="PROSITE" id="PS50014">
    <property type="entry name" value="BROMODOMAIN_2"/>
    <property type="match status" value="1"/>
</dbReference>
<reference evidence="4" key="2">
    <citation type="journal article" date="2023" name="Microbiol Resour">
        <title>Decontamination and Annotation of the Draft Genome Sequence of the Oomycete Lagenidium giganteum ARSEF 373.</title>
        <authorList>
            <person name="Morgan W.R."/>
            <person name="Tartar A."/>
        </authorList>
    </citation>
    <scope>NUCLEOTIDE SEQUENCE</scope>
    <source>
        <strain evidence="4">ARSEF 373</strain>
    </source>
</reference>
<evidence type="ECO:0000256" key="2">
    <source>
        <dbReference type="PROSITE-ProRule" id="PRU00035"/>
    </source>
</evidence>
<dbReference type="SUPFAM" id="SSF47370">
    <property type="entry name" value="Bromodomain"/>
    <property type="match status" value="1"/>
</dbReference>
<dbReference type="InterPro" id="IPR001487">
    <property type="entry name" value="Bromodomain"/>
</dbReference>
<keyword evidence="1 2" id="KW-0103">Bromodomain</keyword>
<reference evidence="4" key="1">
    <citation type="submission" date="2022-11" db="EMBL/GenBank/DDBJ databases">
        <authorList>
            <person name="Morgan W.R."/>
            <person name="Tartar A."/>
        </authorList>
    </citation>
    <scope>NUCLEOTIDE SEQUENCE</scope>
    <source>
        <strain evidence="4">ARSEF 373</strain>
    </source>
</reference>
<proteinExistence type="predicted"/>
<sequence length="107" mass="12651">MEQPGSEVPHDWEARCLAFHERLMAHERAWPFLEPVDPVALNLPTYFDIIKNPMDMSTMLMKLQQHEYETPDEYRDDMVLMFENAMEFNRDDTHEESVGCVLFSLLS</sequence>
<dbReference type="SMART" id="SM00297">
    <property type="entry name" value="BROMO"/>
    <property type="match status" value="1"/>
</dbReference>
<evidence type="ECO:0000259" key="3">
    <source>
        <dbReference type="PROSITE" id="PS50014"/>
    </source>
</evidence>
<dbReference type="InterPro" id="IPR018359">
    <property type="entry name" value="Bromodomain_CS"/>
</dbReference>
<dbReference type="Pfam" id="PF00439">
    <property type="entry name" value="Bromodomain"/>
    <property type="match status" value="1"/>
</dbReference>
<evidence type="ECO:0000313" key="5">
    <source>
        <dbReference type="Proteomes" id="UP001146120"/>
    </source>
</evidence>
<dbReference type="AlphaFoldDB" id="A0AAV2ZDJ3"/>
<accession>A0AAV2ZDJ3</accession>
<protein>
    <recommendedName>
        <fullName evidence="3">Bromo domain-containing protein</fullName>
    </recommendedName>
</protein>
<name>A0AAV2ZDJ3_9STRA</name>